<proteinExistence type="inferred from homology"/>
<dbReference type="InterPro" id="IPR036643">
    <property type="entry name" value="RNApol_insert_sf"/>
</dbReference>
<comment type="subunit">
    <text evidence="5">In plastids the minimal PEP RNA polymerase catalytic core is composed of four subunits: alpha, beta, beta', and beta''. When a (nuclear-encoded) sigma factor is associated with the core the holoenzyme is formed, which can initiate transcription.</text>
</comment>
<evidence type="ECO:0000256" key="6">
    <source>
        <dbReference type="ARBA" id="ARBA00031776"/>
    </source>
</evidence>
<protein>
    <recommendedName>
        <fullName evidence="6">Plastid-encoded RNA polymerase subunit alpha</fullName>
    </recommendedName>
</protein>
<comment type="caution">
    <text evidence="9">The sequence shown here is derived from an EMBL/GenBank/DDBJ whole genome shotgun (WGS) entry which is preliminary data.</text>
</comment>
<evidence type="ECO:0000256" key="7">
    <source>
        <dbReference type="SAM" id="MobiDB-lite"/>
    </source>
</evidence>
<dbReference type="InterPro" id="IPR050518">
    <property type="entry name" value="Rpo3/RPB3_RNA_Pol_subunit"/>
</dbReference>
<dbReference type="SUPFAM" id="SSF55257">
    <property type="entry name" value="RBP11-like subunits of RNA polymerase"/>
    <property type="match status" value="1"/>
</dbReference>
<dbReference type="GO" id="GO:0006366">
    <property type="term" value="P:transcription by RNA polymerase II"/>
    <property type="evidence" value="ECO:0007669"/>
    <property type="project" value="TreeGrafter"/>
</dbReference>
<evidence type="ECO:0000259" key="8">
    <source>
        <dbReference type="SMART" id="SM00662"/>
    </source>
</evidence>
<organism evidence="9 10">
    <name type="scientific">Strigomonas culicis</name>
    <dbReference type="NCBI Taxonomy" id="28005"/>
    <lineage>
        <taxon>Eukaryota</taxon>
        <taxon>Discoba</taxon>
        <taxon>Euglenozoa</taxon>
        <taxon>Kinetoplastea</taxon>
        <taxon>Metakinetoplastina</taxon>
        <taxon>Trypanosomatida</taxon>
        <taxon>Trypanosomatidae</taxon>
        <taxon>Strigomonadinae</taxon>
        <taxon>Strigomonas</taxon>
    </lineage>
</organism>
<reference evidence="9 10" key="1">
    <citation type="journal article" date="2013" name="PLoS ONE">
        <title>Predicting the Proteins of Angomonas deanei, Strigomonas culicis and Their Respective Endosymbionts Reveals New Aspects of the Trypanosomatidae Family.</title>
        <authorList>
            <person name="Motta M.C."/>
            <person name="Martins A.C."/>
            <person name="de Souza S.S."/>
            <person name="Catta-Preta C.M."/>
            <person name="Silva R."/>
            <person name="Klein C.C."/>
            <person name="de Almeida L.G."/>
            <person name="de Lima Cunha O."/>
            <person name="Ciapina L.P."/>
            <person name="Brocchi M."/>
            <person name="Colabardini A.C."/>
            <person name="de Araujo Lima B."/>
            <person name="Machado C.R."/>
            <person name="de Almeida Soares C.M."/>
            <person name="Probst C.M."/>
            <person name="de Menezes C.B."/>
            <person name="Thompson C.E."/>
            <person name="Bartholomeu D.C."/>
            <person name="Gradia D.F."/>
            <person name="Pavoni D.P."/>
            <person name="Grisard E.C."/>
            <person name="Fantinatti-Garboggini F."/>
            <person name="Marchini F.K."/>
            <person name="Rodrigues-Luiz G.F."/>
            <person name="Wagner G."/>
            <person name="Goldman G.H."/>
            <person name="Fietto J.L."/>
            <person name="Elias M.C."/>
            <person name="Goldman M.H."/>
            <person name="Sagot M.F."/>
            <person name="Pereira M."/>
            <person name="Stoco P.H."/>
            <person name="de Mendonca-Neto R.P."/>
            <person name="Teixeira S.M."/>
            <person name="Maciel T.E."/>
            <person name="de Oliveira Mendes T.A."/>
            <person name="Urmenyi T.P."/>
            <person name="de Souza W."/>
            <person name="Schenkman S."/>
            <person name="de Vasconcelos A.T."/>
        </authorList>
    </citation>
    <scope>NUCLEOTIDE SEQUENCE [LARGE SCALE GENOMIC DNA]</scope>
</reference>
<dbReference type="Gene3D" id="3.30.1360.10">
    <property type="entry name" value="RNA polymerase, RBP11-like subunit"/>
    <property type="match status" value="1"/>
</dbReference>
<gene>
    <name evidence="9" type="ORF">STCU_01909</name>
</gene>
<dbReference type="GO" id="GO:0003899">
    <property type="term" value="F:DNA-directed RNA polymerase activity"/>
    <property type="evidence" value="ECO:0007669"/>
    <property type="project" value="InterPro"/>
</dbReference>
<comment type="function">
    <text evidence="1">DNA-dependent RNA polymerase catalyzes the transcription of DNA into RNA using the four ribonucleoside triphosphates as substrates.</text>
</comment>
<dbReference type="Gene3D" id="3.30.70.20">
    <property type="match status" value="1"/>
</dbReference>
<feature type="domain" description="DNA-directed RNA polymerase RpoA/D/Rpb3-type" evidence="8">
    <location>
        <begin position="18"/>
        <end position="293"/>
    </location>
</feature>
<dbReference type="EMBL" id="ATMH01001909">
    <property type="protein sequence ID" value="EPY33857.1"/>
    <property type="molecule type" value="Genomic_DNA"/>
</dbReference>
<evidence type="ECO:0000313" key="10">
    <source>
        <dbReference type="Proteomes" id="UP000015354"/>
    </source>
</evidence>
<keyword evidence="3" id="KW-0804">Transcription</keyword>
<dbReference type="Proteomes" id="UP000015354">
    <property type="component" value="Unassembled WGS sequence"/>
</dbReference>
<dbReference type="Pfam" id="PF01193">
    <property type="entry name" value="RNA_pol_L"/>
    <property type="match status" value="1"/>
</dbReference>
<dbReference type="InterPro" id="IPR022842">
    <property type="entry name" value="RNAP_Rpo3/Rpb3/RPAC1"/>
</dbReference>
<dbReference type="InterPro" id="IPR011262">
    <property type="entry name" value="DNA-dir_RNA_pol_insert"/>
</dbReference>
<dbReference type="PANTHER" id="PTHR11800">
    <property type="entry name" value="DNA-DIRECTED RNA POLYMERASE"/>
    <property type="match status" value="1"/>
</dbReference>
<evidence type="ECO:0000256" key="4">
    <source>
        <dbReference type="ARBA" id="ARBA00025804"/>
    </source>
</evidence>
<evidence type="ECO:0000256" key="1">
    <source>
        <dbReference type="ARBA" id="ARBA00004026"/>
    </source>
</evidence>
<comment type="similarity">
    <text evidence="4">Belongs to the archaeal Rpo3/eukaryotic RPB3 RNA polymerase subunit family.</text>
</comment>
<dbReference type="AlphaFoldDB" id="S9USC5"/>
<evidence type="ECO:0000313" key="9">
    <source>
        <dbReference type="EMBL" id="EPY33857.1"/>
    </source>
</evidence>
<dbReference type="PANTHER" id="PTHR11800:SF2">
    <property type="entry name" value="DNA-DIRECTED RNA POLYMERASE II SUBUNIT RPB3"/>
    <property type="match status" value="1"/>
</dbReference>
<dbReference type="GO" id="GO:0005665">
    <property type="term" value="C:RNA polymerase II, core complex"/>
    <property type="evidence" value="ECO:0007669"/>
    <property type="project" value="TreeGrafter"/>
</dbReference>
<feature type="region of interest" description="Disordered" evidence="7">
    <location>
        <begin position="294"/>
        <end position="322"/>
    </location>
</feature>
<evidence type="ECO:0000256" key="5">
    <source>
        <dbReference type="ARBA" id="ARBA00026088"/>
    </source>
</evidence>
<evidence type="ECO:0000256" key="2">
    <source>
        <dbReference type="ARBA" id="ARBA00022478"/>
    </source>
</evidence>
<dbReference type="HAMAP" id="MF_00320">
    <property type="entry name" value="RNApol_arch_Rpo3"/>
    <property type="match status" value="1"/>
</dbReference>
<dbReference type="Pfam" id="PF01000">
    <property type="entry name" value="RNA_pol_A_bac"/>
    <property type="match status" value="1"/>
</dbReference>
<dbReference type="InterPro" id="IPR011263">
    <property type="entry name" value="DNA-dir_RNA_pol_RpoA/D/Rpb3"/>
</dbReference>
<dbReference type="Gene3D" id="2.170.120.12">
    <property type="entry name" value="DNA-directed RNA polymerase, insert domain"/>
    <property type="match status" value="1"/>
</dbReference>
<dbReference type="SUPFAM" id="SSF56553">
    <property type="entry name" value="Insert subdomain of RNA polymerase alpha subunit"/>
    <property type="match status" value="1"/>
</dbReference>
<dbReference type="OrthoDB" id="270173at2759"/>
<dbReference type="InterPro" id="IPR036603">
    <property type="entry name" value="RBP11-like"/>
</dbReference>
<dbReference type="NCBIfam" id="NF001988">
    <property type="entry name" value="PRK00783.1"/>
    <property type="match status" value="1"/>
</dbReference>
<keyword evidence="10" id="KW-1185">Reference proteome</keyword>
<dbReference type="GO" id="GO:0046983">
    <property type="term" value="F:protein dimerization activity"/>
    <property type="evidence" value="ECO:0007669"/>
    <property type="project" value="InterPro"/>
</dbReference>
<sequence length="338" mass="37500">MKVKIVDCQRKTHMAGETLEFQLSGVDNSFANGLRRVMLAEIPTLGIEAVTISQNTSVLADEMIAHRLGLVPLFSMKARRLNYARDCPCQGVGCEMCEIKGELHAECPANEHSVQVFVNESLVIDDPEVYPVSSEDRGIWLVTLARSQKLSLRIVIRKNIAKVHAKFMPVATVAMRYATDIVLNPEGFAKLDADKCTKWVERCPCGVFGYDSNTHQVTVRDAAACIFCRECVSTEPPFNNLPEPLVFVYRKKSKDDNYEFTFVVESTGVLPVMQIMYDAIKVLRDKLQRLSTGLSEDPNAGDRIQTRPIGGAPTAPVVPNEDGITRDGVEDNLAFVMS</sequence>
<accession>S9USC5</accession>
<dbReference type="SMART" id="SM00662">
    <property type="entry name" value="RPOLD"/>
    <property type="match status" value="1"/>
</dbReference>
<evidence type="ECO:0000256" key="3">
    <source>
        <dbReference type="ARBA" id="ARBA00023163"/>
    </source>
</evidence>
<name>S9USC5_9TRYP</name>
<keyword evidence="2 9" id="KW-0240">DNA-directed RNA polymerase</keyword>